<organism evidence="4 5">
    <name type="scientific">Metamycoplasma auris 15026</name>
    <dbReference type="NCBI Taxonomy" id="1188233"/>
    <lineage>
        <taxon>Bacteria</taxon>
        <taxon>Bacillati</taxon>
        <taxon>Mycoplasmatota</taxon>
        <taxon>Mycoplasmoidales</taxon>
        <taxon>Metamycoplasmataceae</taxon>
        <taxon>Metamycoplasma</taxon>
    </lineage>
</organism>
<evidence type="ECO:0000313" key="4">
    <source>
        <dbReference type="EMBL" id="ENY68753.1"/>
    </source>
</evidence>
<keyword evidence="2" id="KW-0719">Serine esterase</keyword>
<evidence type="ECO:0000256" key="2">
    <source>
        <dbReference type="ARBA" id="ARBA00022487"/>
    </source>
</evidence>
<dbReference type="PANTHER" id="PTHR43798:SF33">
    <property type="entry name" value="HYDROLASE, PUTATIVE (AFU_ORTHOLOGUE AFUA_2G14860)-RELATED"/>
    <property type="match status" value="1"/>
</dbReference>
<protein>
    <submittedName>
        <fullName evidence="4">Esterase/lipase</fullName>
    </submittedName>
</protein>
<dbReference type="eggNOG" id="COG2267">
    <property type="taxonomic scope" value="Bacteria"/>
</dbReference>
<name>N9VAR0_9BACT</name>
<evidence type="ECO:0000259" key="3">
    <source>
        <dbReference type="Pfam" id="PF00561"/>
    </source>
</evidence>
<comment type="similarity">
    <text evidence="1">Belongs to the lipase/esterase LIP3/BchO family.</text>
</comment>
<dbReference type="GO" id="GO:0052689">
    <property type="term" value="F:carboxylic ester hydrolase activity"/>
    <property type="evidence" value="ECO:0007669"/>
    <property type="project" value="UniProtKB-KW"/>
</dbReference>
<dbReference type="InterPro" id="IPR000073">
    <property type="entry name" value="AB_hydrolase_1"/>
</dbReference>
<proteinExistence type="inferred from homology"/>
<dbReference type="PATRIC" id="fig|1188233.3.peg.344"/>
<dbReference type="OrthoDB" id="397642at2"/>
<dbReference type="Gene3D" id="3.40.50.1820">
    <property type="entry name" value="alpha/beta hydrolase"/>
    <property type="match status" value="1"/>
</dbReference>
<dbReference type="Pfam" id="PF00561">
    <property type="entry name" value="Abhydrolase_1"/>
    <property type="match status" value="1"/>
</dbReference>
<comment type="caution">
    <text evidence="4">The sequence shown here is derived from an EMBL/GenBank/DDBJ whole genome shotgun (WGS) entry which is preliminary data.</text>
</comment>
<dbReference type="RefSeq" id="WP_004424506.1">
    <property type="nucleotide sequence ID" value="NZ_AORI01000010.1"/>
</dbReference>
<sequence>MKRQSILLNNETISYLADDEILEKVVLFVHGFGDNAKRALHLFNIKERNYSLVAIDLPGCGQSTNNNPLSIEYYCEILDLFIKKILPNKKIYLLSHSLGILPAIFVAKNNPNIKHIFGITPLLPLNLDTNKINEIKSYLLPNDPEQFYISQLQLFSDIENGWLLKKETKDLILRTSLEFLKQRKEMFGNIVNQIFHSNIVKEMFDSFFTCNSNLSVVITKNDNYIDYNKAIDVINSYNIKHYELNAYGHAMFYNGSLDINKIIDKHIRKERN</sequence>
<dbReference type="GO" id="GO:0016020">
    <property type="term" value="C:membrane"/>
    <property type="evidence" value="ECO:0007669"/>
    <property type="project" value="TreeGrafter"/>
</dbReference>
<accession>N9VAR0</accession>
<dbReference type="AlphaFoldDB" id="N9VAR0"/>
<gene>
    <name evidence="4" type="primary">lip</name>
    <name evidence="4" type="ORF">MAU_3530</name>
</gene>
<dbReference type="PANTHER" id="PTHR43798">
    <property type="entry name" value="MONOACYLGLYCEROL LIPASE"/>
    <property type="match status" value="1"/>
</dbReference>
<keyword evidence="5" id="KW-1185">Reference proteome</keyword>
<keyword evidence="2" id="KW-0378">Hydrolase</keyword>
<reference evidence="4 5" key="1">
    <citation type="journal article" date="2013" name="Genome Announc.">
        <title>Draft Genome Sequences of Mycoplasma auris and Mycoplasma yeatsii, Two Species of the Ear Canal of Caprinae.</title>
        <authorList>
            <person name="Dordet-Frisoni E."/>
            <person name="Baranowski E."/>
            <person name="Barre A."/>
            <person name="Blanchard A."/>
            <person name="Breton M."/>
            <person name="Couture C."/>
            <person name="Dupuy V."/>
            <person name="Gaurivaud P."/>
            <person name="Jacob D."/>
            <person name="Lemaitre C."/>
            <person name="Manso-Silvan L."/>
            <person name="Nikolski M."/>
            <person name="Nouvel L.X."/>
            <person name="Poumarat F."/>
            <person name="Sirand-Pugnet P."/>
            <person name="Thebault P."/>
            <person name="Theil S."/>
            <person name="Thiaucourt F."/>
            <person name="Citti C."/>
            <person name="Tardy F."/>
        </authorList>
    </citation>
    <scope>NUCLEOTIDE SEQUENCE [LARGE SCALE GENOMIC DNA]</scope>
    <source>
        <strain evidence="4 5">15026</strain>
    </source>
</reference>
<evidence type="ECO:0000256" key="1">
    <source>
        <dbReference type="ARBA" id="ARBA00006989"/>
    </source>
</evidence>
<evidence type="ECO:0000313" key="5">
    <source>
        <dbReference type="Proteomes" id="UP000013131"/>
    </source>
</evidence>
<feature type="domain" description="AB hydrolase-1" evidence="3">
    <location>
        <begin position="25"/>
        <end position="148"/>
    </location>
</feature>
<dbReference type="SUPFAM" id="SSF53474">
    <property type="entry name" value="alpha/beta-Hydrolases"/>
    <property type="match status" value="1"/>
</dbReference>
<dbReference type="STRING" id="1188233.MAU_3530"/>
<dbReference type="InterPro" id="IPR050266">
    <property type="entry name" value="AB_hydrolase_sf"/>
</dbReference>
<dbReference type="InterPro" id="IPR029058">
    <property type="entry name" value="AB_hydrolase_fold"/>
</dbReference>
<dbReference type="Proteomes" id="UP000013131">
    <property type="component" value="Unassembled WGS sequence"/>
</dbReference>
<dbReference type="EMBL" id="AORI01000010">
    <property type="protein sequence ID" value="ENY68753.1"/>
    <property type="molecule type" value="Genomic_DNA"/>
</dbReference>